<proteinExistence type="predicted"/>
<name>A0A1E5WFQ7_9POAL</name>
<protein>
    <recommendedName>
        <fullName evidence="1">Reverse transcriptase zinc-binding domain-containing protein</fullName>
    </recommendedName>
</protein>
<evidence type="ECO:0000259" key="1">
    <source>
        <dbReference type="Pfam" id="PF13966"/>
    </source>
</evidence>
<sequence length="257" mass="29461">MGRLSERFPALYSHATAPGASVRSAVQGELPLVPRLTAQATTELSELQGIIQHVRLTEVSDSRICTLAGRDNVLRSSPVYHLAASALHDSDSLHYSFVWRNRAPPRVQFFGWLLVQERIQCKASLEKKGIVEDATWDICRRTAETADHLISQCSFVRQFWNMLKLDATSMKVAQIWQTARPDNVPSLHYDCFLLLCCWNIWKHRHDVVFRSMEPSLHRLLIACLDDARSWSCRLRREEKKVTESWCQIFPPCNTAEA</sequence>
<dbReference type="STRING" id="888268.A0A1E5WFQ7"/>
<evidence type="ECO:0000313" key="3">
    <source>
        <dbReference type="Proteomes" id="UP000095767"/>
    </source>
</evidence>
<organism evidence="2 3">
    <name type="scientific">Dichanthelium oligosanthes</name>
    <dbReference type="NCBI Taxonomy" id="888268"/>
    <lineage>
        <taxon>Eukaryota</taxon>
        <taxon>Viridiplantae</taxon>
        <taxon>Streptophyta</taxon>
        <taxon>Embryophyta</taxon>
        <taxon>Tracheophyta</taxon>
        <taxon>Spermatophyta</taxon>
        <taxon>Magnoliopsida</taxon>
        <taxon>Liliopsida</taxon>
        <taxon>Poales</taxon>
        <taxon>Poaceae</taxon>
        <taxon>PACMAD clade</taxon>
        <taxon>Panicoideae</taxon>
        <taxon>Panicodae</taxon>
        <taxon>Paniceae</taxon>
        <taxon>Dichantheliinae</taxon>
        <taxon>Dichanthelium</taxon>
    </lineage>
</organism>
<dbReference type="Proteomes" id="UP000095767">
    <property type="component" value="Unassembled WGS sequence"/>
</dbReference>
<keyword evidence="3" id="KW-1185">Reference proteome</keyword>
<dbReference type="AlphaFoldDB" id="A0A1E5WFQ7"/>
<gene>
    <name evidence="2" type="ORF">BAE44_0002732</name>
</gene>
<dbReference type="OrthoDB" id="684052at2759"/>
<accession>A0A1E5WFQ7</accession>
<feature type="domain" description="Reverse transcriptase zinc-binding" evidence="1">
    <location>
        <begin position="93"/>
        <end position="160"/>
    </location>
</feature>
<dbReference type="Pfam" id="PF13966">
    <property type="entry name" value="zf-RVT"/>
    <property type="match status" value="1"/>
</dbReference>
<dbReference type="EMBL" id="LWDX02009763">
    <property type="protein sequence ID" value="OEL36249.1"/>
    <property type="molecule type" value="Genomic_DNA"/>
</dbReference>
<evidence type="ECO:0000313" key="2">
    <source>
        <dbReference type="EMBL" id="OEL36249.1"/>
    </source>
</evidence>
<comment type="caution">
    <text evidence="2">The sequence shown here is derived from an EMBL/GenBank/DDBJ whole genome shotgun (WGS) entry which is preliminary data.</text>
</comment>
<reference evidence="2 3" key="1">
    <citation type="submission" date="2016-09" db="EMBL/GenBank/DDBJ databases">
        <title>The draft genome of Dichanthelium oligosanthes: A C3 panicoid grass species.</title>
        <authorList>
            <person name="Studer A.J."/>
            <person name="Schnable J.C."/>
            <person name="Brutnell T.P."/>
        </authorList>
    </citation>
    <scope>NUCLEOTIDE SEQUENCE [LARGE SCALE GENOMIC DNA]</scope>
    <source>
        <strain evidence="3">cv. Kellogg 1175</strain>
        <tissue evidence="2">Leaf</tissue>
    </source>
</reference>
<dbReference type="InterPro" id="IPR026960">
    <property type="entry name" value="RVT-Znf"/>
</dbReference>